<keyword evidence="1 11" id="KW-0698">rRNA processing</keyword>
<proteinExistence type="inferred from homology"/>
<evidence type="ECO:0000256" key="8">
    <source>
        <dbReference type="ARBA" id="ARBA00041995"/>
    </source>
</evidence>
<dbReference type="PANTHER" id="PTHR10920">
    <property type="entry name" value="RIBOSOMAL RNA METHYLTRANSFERASE"/>
    <property type="match status" value="1"/>
</dbReference>
<accession>A0A975C1D2</accession>
<protein>
    <recommendedName>
        <fullName evidence="7 11">Ribosomal RNA large subunit methyltransferase E</fullName>
        <ecNumber evidence="6 11">2.1.1.166</ecNumber>
    </recommendedName>
    <alternativeName>
        <fullName evidence="9 11">23S rRNA Um2552 methyltransferase</fullName>
    </alternativeName>
    <alternativeName>
        <fullName evidence="8 11">rRNA (uridine-2'-O-)-methyltransferase</fullName>
    </alternativeName>
</protein>
<evidence type="ECO:0000256" key="12">
    <source>
        <dbReference type="PIRSR" id="PIRSR005461-1"/>
    </source>
</evidence>
<feature type="domain" description="Ribosomal RNA methyltransferase FtsJ" evidence="14">
    <location>
        <begin position="69"/>
        <end position="242"/>
    </location>
</feature>
<keyword evidence="4 11" id="KW-0949">S-adenosyl-L-methionine</keyword>
<comment type="subcellular location">
    <subcellularLocation>
        <location evidence="11">Cytoplasm</location>
    </subcellularLocation>
</comment>
<dbReference type="Proteomes" id="UP000663918">
    <property type="component" value="Chromosome"/>
</dbReference>
<dbReference type="InterPro" id="IPR002877">
    <property type="entry name" value="RNA_MeTrfase_FtsJ_dom"/>
</dbReference>
<evidence type="ECO:0000313" key="16">
    <source>
        <dbReference type="Proteomes" id="UP000663918"/>
    </source>
</evidence>
<feature type="binding site" evidence="11">
    <location>
        <position position="159"/>
    </location>
    <ligand>
        <name>S-adenosyl-L-methionine</name>
        <dbReference type="ChEBI" id="CHEBI:59789"/>
    </ligand>
</feature>
<evidence type="ECO:0000256" key="10">
    <source>
        <dbReference type="ARBA" id="ARBA00048970"/>
    </source>
</evidence>
<keyword evidence="16" id="KW-1185">Reference proteome</keyword>
<dbReference type="EMBL" id="CP062222">
    <property type="protein sequence ID" value="QTC92088.1"/>
    <property type="molecule type" value="Genomic_DNA"/>
</dbReference>
<evidence type="ECO:0000256" key="13">
    <source>
        <dbReference type="SAM" id="MobiDB-lite"/>
    </source>
</evidence>
<evidence type="ECO:0000256" key="5">
    <source>
        <dbReference type="ARBA" id="ARBA00037569"/>
    </source>
</evidence>
<evidence type="ECO:0000259" key="14">
    <source>
        <dbReference type="Pfam" id="PF01728"/>
    </source>
</evidence>
<sequence>MSKDEKTPPATETPPARRKMVRPPTGGTAQGRGMGTQIKTADKKSMSSIQWIKRQLADPWSEKARAEGWRSRAAFKFAEIDDRFHLVKRGSRVIDLGAAPGGWVQVCVNRGAASVVGVDLLPIEPIPGSTLIQADFTEPGVDQQLIDALGGPPDLVISDMAHNTVGHRQTDHLKIIALIEIAADFAIRTLRPGGAFVTKNFQGGDAGHVLADLRAHFQDVKYVKPEASRKGSSEVYLVALNKLKR</sequence>
<name>A0A975C1D2_9CAUL</name>
<dbReference type="PANTHER" id="PTHR10920:SF18">
    <property type="entry name" value="RRNA METHYLTRANSFERASE 2, MITOCHONDRIAL"/>
    <property type="match status" value="1"/>
</dbReference>
<dbReference type="InterPro" id="IPR029063">
    <property type="entry name" value="SAM-dependent_MTases_sf"/>
</dbReference>
<dbReference type="EC" id="2.1.1.166" evidence="6 11"/>
<keyword evidence="2 11" id="KW-0489">Methyltransferase</keyword>
<dbReference type="RefSeq" id="WP_207931389.1">
    <property type="nucleotide sequence ID" value="NZ_CP062222.1"/>
</dbReference>
<organism evidence="15 16">
    <name type="scientific">Brevundimonas goettingensis</name>
    <dbReference type="NCBI Taxonomy" id="2774190"/>
    <lineage>
        <taxon>Bacteria</taxon>
        <taxon>Pseudomonadati</taxon>
        <taxon>Pseudomonadota</taxon>
        <taxon>Alphaproteobacteria</taxon>
        <taxon>Caulobacterales</taxon>
        <taxon>Caulobacteraceae</taxon>
        <taxon>Brevundimonas</taxon>
    </lineage>
</organism>
<comment type="function">
    <text evidence="5 11">Specifically methylates the uridine in position 2552 of 23S rRNA at the 2'-O position of the ribose in the fully assembled 50S ribosomal subunit.</text>
</comment>
<dbReference type="InterPro" id="IPR015507">
    <property type="entry name" value="rRNA-MeTfrase_E"/>
</dbReference>
<dbReference type="InterPro" id="IPR050082">
    <property type="entry name" value="RNA_methyltr_RlmE"/>
</dbReference>
<feature type="binding site" evidence="11">
    <location>
        <position position="101"/>
    </location>
    <ligand>
        <name>S-adenosyl-L-methionine</name>
        <dbReference type="ChEBI" id="CHEBI:59789"/>
    </ligand>
</feature>
<feature type="binding site" evidence="11">
    <location>
        <position position="135"/>
    </location>
    <ligand>
        <name>S-adenosyl-L-methionine</name>
        <dbReference type="ChEBI" id="CHEBI:59789"/>
    </ligand>
</feature>
<dbReference type="Gene3D" id="3.40.50.150">
    <property type="entry name" value="Vaccinia Virus protein VP39"/>
    <property type="match status" value="1"/>
</dbReference>
<dbReference type="KEGG" id="bgoe:IFJ75_04025"/>
<reference evidence="15" key="1">
    <citation type="submission" date="2020-09" db="EMBL/GenBank/DDBJ databases">
        <title>Brevundimonas sp. LVF2 isolated from a puddle in Goettingen, Germany.</title>
        <authorList>
            <person name="Friedrich I."/>
            <person name="Klassen A."/>
            <person name="Hannes N."/>
            <person name="Schneider D."/>
            <person name="Hertel R."/>
            <person name="Daniel R."/>
        </authorList>
    </citation>
    <scope>NUCLEOTIDE SEQUENCE</scope>
    <source>
        <strain evidence="15">LVF2</strain>
    </source>
</reference>
<dbReference type="CDD" id="cd02440">
    <property type="entry name" value="AdoMet_MTases"/>
    <property type="match status" value="1"/>
</dbReference>
<dbReference type="SUPFAM" id="SSF53335">
    <property type="entry name" value="S-adenosyl-L-methionine-dependent methyltransferases"/>
    <property type="match status" value="1"/>
</dbReference>
<keyword evidence="3 11" id="KW-0808">Transferase</keyword>
<evidence type="ECO:0000256" key="6">
    <source>
        <dbReference type="ARBA" id="ARBA00038861"/>
    </source>
</evidence>
<comment type="catalytic activity">
    <reaction evidence="10 11">
        <text>uridine(2552) in 23S rRNA + S-adenosyl-L-methionine = 2'-O-methyluridine(2552) in 23S rRNA + S-adenosyl-L-homocysteine + H(+)</text>
        <dbReference type="Rhea" id="RHEA:42720"/>
        <dbReference type="Rhea" id="RHEA-COMP:10202"/>
        <dbReference type="Rhea" id="RHEA-COMP:10203"/>
        <dbReference type="ChEBI" id="CHEBI:15378"/>
        <dbReference type="ChEBI" id="CHEBI:57856"/>
        <dbReference type="ChEBI" id="CHEBI:59789"/>
        <dbReference type="ChEBI" id="CHEBI:65315"/>
        <dbReference type="ChEBI" id="CHEBI:74478"/>
        <dbReference type="EC" id="2.1.1.166"/>
    </reaction>
</comment>
<evidence type="ECO:0000256" key="11">
    <source>
        <dbReference type="HAMAP-Rule" id="MF_01547"/>
    </source>
</evidence>
<evidence type="ECO:0000256" key="4">
    <source>
        <dbReference type="ARBA" id="ARBA00022691"/>
    </source>
</evidence>
<keyword evidence="11" id="KW-0963">Cytoplasm</keyword>
<evidence type="ECO:0000313" key="15">
    <source>
        <dbReference type="EMBL" id="QTC92088.1"/>
    </source>
</evidence>
<evidence type="ECO:0000256" key="9">
    <source>
        <dbReference type="ARBA" id="ARBA00042745"/>
    </source>
</evidence>
<evidence type="ECO:0000256" key="3">
    <source>
        <dbReference type="ARBA" id="ARBA00022679"/>
    </source>
</evidence>
<evidence type="ECO:0000256" key="7">
    <source>
        <dbReference type="ARBA" id="ARBA00041129"/>
    </source>
</evidence>
<evidence type="ECO:0000256" key="1">
    <source>
        <dbReference type="ARBA" id="ARBA00022552"/>
    </source>
</evidence>
<dbReference type="GO" id="GO:0005737">
    <property type="term" value="C:cytoplasm"/>
    <property type="evidence" value="ECO:0007669"/>
    <property type="project" value="UniProtKB-SubCell"/>
</dbReference>
<feature type="binding site" evidence="11">
    <location>
        <position position="103"/>
    </location>
    <ligand>
        <name>S-adenosyl-L-methionine</name>
        <dbReference type="ChEBI" id="CHEBI:59789"/>
    </ligand>
</feature>
<dbReference type="HAMAP" id="MF_01547">
    <property type="entry name" value="RNA_methyltr_E"/>
    <property type="match status" value="1"/>
</dbReference>
<evidence type="ECO:0000256" key="2">
    <source>
        <dbReference type="ARBA" id="ARBA00022603"/>
    </source>
</evidence>
<feature type="region of interest" description="Disordered" evidence="13">
    <location>
        <begin position="1"/>
        <end position="45"/>
    </location>
</feature>
<dbReference type="AlphaFoldDB" id="A0A975C1D2"/>
<gene>
    <name evidence="11" type="primary">rlmE</name>
    <name evidence="11" type="synonym">ftsJ</name>
    <name evidence="11" type="synonym">rrmJ</name>
    <name evidence="15" type="ORF">IFJ75_04025</name>
</gene>
<dbReference type="GO" id="GO:0008650">
    <property type="term" value="F:rRNA (uridine-2'-O-)-methyltransferase activity"/>
    <property type="evidence" value="ECO:0007669"/>
    <property type="project" value="UniProtKB-UniRule"/>
</dbReference>
<feature type="active site" description="Proton acceptor" evidence="11 12">
    <location>
        <position position="199"/>
    </location>
</feature>
<comment type="similarity">
    <text evidence="11">Belongs to the class I-like SAM-binding methyltransferase superfamily. RNA methyltransferase RlmE family.</text>
</comment>
<dbReference type="Pfam" id="PF01728">
    <property type="entry name" value="FtsJ"/>
    <property type="match status" value="1"/>
</dbReference>
<feature type="binding site" evidence="11">
    <location>
        <position position="119"/>
    </location>
    <ligand>
        <name>S-adenosyl-L-methionine</name>
        <dbReference type="ChEBI" id="CHEBI:59789"/>
    </ligand>
</feature>
<dbReference type="PIRSF" id="PIRSF005461">
    <property type="entry name" value="23S_rRNA_mtase"/>
    <property type="match status" value="1"/>
</dbReference>